<comment type="caution">
    <text evidence="8">The sequence shown here is derived from an EMBL/GenBank/DDBJ whole genome shotgun (WGS) entry which is preliminary data.</text>
</comment>
<evidence type="ECO:0000256" key="7">
    <source>
        <dbReference type="SAM" id="Phobius"/>
    </source>
</evidence>
<organism evidence="8 9">
    <name type="scientific">Chryseobacterium luteum</name>
    <dbReference type="NCBI Taxonomy" id="421531"/>
    <lineage>
        <taxon>Bacteria</taxon>
        <taxon>Pseudomonadati</taxon>
        <taxon>Bacteroidota</taxon>
        <taxon>Flavobacteriia</taxon>
        <taxon>Flavobacteriales</taxon>
        <taxon>Weeksellaceae</taxon>
        <taxon>Chryseobacterium group</taxon>
        <taxon>Chryseobacterium</taxon>
    </lineage>
</organism>
<protein>
    <submittedName>
        <fullName evidence="8">Nucleoside permease</fullName>
    </submittedName>
</protein>
<sequence length="460" mass="51461">MNLKLRLTILSFLQFFVWGAWLITMANFWFGTKHWDGTQFGAVFGTMGIASIFMPTITGIIADRWVNAERIFSVLQILYGVTLFILPHSTDPNSFFSIMLVAMCFYMPTIALANSISYTVLKNSDLDVVKDFPPIRVWGTIGFIVAMWITNLTGNKATEGQFYIGGVAAIILGIYALSLPKCPPQKLIDKSAPLMEQLGLNAFKLFGSYKMALFFVFSMLLGAALQLTNAYGDVFLSEFAHFPKYADSFVVQRSTIIMSISQVSETLFILAIPFFLKRFGIKKVMLMSMFAWVLRFGFFAYGVPDGYGLSLIILSCIVYGMAFDFFNISGSLFVETTTDKKIRSSAQGLFMMMTNGFGAVFGSYIAGWAIDKFFTHRFTTVSDLSAYLQTTPDNPTFLEILKNGFNSAVNPDGTLSSIVMVKDWQNIWLSFAAYALVLAILFAILFRHKHNPEDVSTVKH</sequence>
<dbReference type="GO" id="GO:0015213">
    <property type="term" value="F:uridine transmembrane transporter activity"/>
    <property type="evidence" value="ECO:0007669"/>
    <property type="project" value="TreeGrafter"/>
</dbReference>
<dbReference type="FunFam" id="1.20.1250.20:FF:000012">
    <property type="entry name" value="Nucleoside permease NupG"/>
    <property type="match status" value="1"/>
</dbReference>
<dbReference type="RefSeq" id="WP_034706774.1">
    <property type="nucleotide sequence ID" value="NZ_JPRO01000016.1"/>
</dbReference>
<dbReference type="GO" id="GO:0005886">
    <property type="term" value="C:plasma membrane"/>
    <property type="evidence" value="ECO:0007669"/>
    <property type="project" value="UniProtKB-SubCell"/>
</dbReference>
<dbReference type="Proteomes" id="UP000028703">
    <property type="component" value="Unassembled WGS sequence"/>
</dbReference>
<feature type="transmembrane region" description="Helical" evidence="7">
    <location>
        <begin position="349"/>
        <end position="370"/>
    </location>
</feature>
<dbReference type="InterPro" id="IPR036259">
    <property type="entry name" value="MFS_trans_sf"/>
</dbReference>
<keyword evidence="5 7" id="KW-1133">Transmembrane helix</keyword>
<evidence type="ECO:0000256" key="6">
    <source>
        <dbReference type="ARBA" id="ARBA00023136"/>
    </source>
</evidence>
<feature type="transmembrane region" description="Helical" evidence="7">
    <location>
        <begin position="427"/>
        <end position="446"/>
    </location>
</feature>
<feature type="transmembrane region" description="Helical" evidence="7">
    <location>
        <begin position="7"/>
        <end position="30"/>
    </location>
</feature>
<dbReference type="InterPro" id="IPR004740">
    <property type="entry name" value="Nuc_H_symport"/>
</dbReference>
<keyword evidence="9" id="KW-1185">Reference proteome</keyword>
<gene>
    <name evidence="8" type="ORF">IX38_17215</name>
</gene>
<feature type="transmembrane region" description="Helical" evidence="7">
    <location>
        <begin position="307"/>
        <end position="328"/>
    </location>
</feature>
<dbReference type="CDD" id="cd06177">
    <property type="entry name" value="MFS_NHS"/>
    <property type="match status" value="1"/>
</dbReference>
<dbReference type="NCBIfam" id="TIGR00889">
    <property type="entry name" value="2A0110"/>
    <property type="match status" value="1"/>
</dbReference>
<dbReference type="EMBL" id="JPRO01000016">
    <property type="protein sequence ID" value="KFF01576.1"/>
    <property type="molecule type" value="Genomic_DNA"/>
</dbReference>
<dbReference type="Pfam" id="PF03825">
    <property type="entry name" value="Nuc_H_symport"/>
    <property type="match status" value="1"/>
</dbReference>
<proteinExistence type="predicted"/>
<evidence type="ECO:0000256" key="3">
    <source>
        <dbReference type="ARBA" id="ARBA00022475"/>
    </source>
</evidence>
<keyword evidence="6 7" id="KW-0472">Membrane</keyword>
<feature type="transmembrane region" description="Helical" evidence="7">
    <location>
        <begin position="95"/>
        <end position="121"/>
    </location>
</feature>
<dbReference type="PANTHER" id="PTHR23522:SF4">
    <property type="entry name" value="NUCLEOSIDE PERMEASE NUPG-RELATED"/>
    <property type="match status" value="1"/>
</dbReference>
<dbReference type="GO" id="GO:0015212">
    <property type="term" value="F:cytidine transmembrane transporter activity"/>
    <property type="evidence" value="ECO:0007669"/>
    <property type="project" value="TreeGrafter"/>
</dbReference>
<keyword evidence="2" id="KW-0813">Transport</keyword>
<feature type="transmembrane region" description="Helical" evidence="7">
    <location>
        <begin position="133"/>
        <end position="150"/>
    </location>
</feature>
<reference evidence="8 9" key="1">
    <citation type="submission" date="2014-07" db="EMBL/GenBank/DDBJ databases">
        <title>Genome of Chryseobacterium luteum DSM 18605.</title>
        <authorList>
            <person name="Stropko S.J."/>
            <person name="Pipes S.E."/>
            <person name="Newman J.D."/>
        </authorList>
    </citation>
    <scope>NUCLEOTIDE SEQUENCE [LARGE SCALE GENOMIC DNA]</scope>
    <source>
        <strain evidence="8 9">DSM 18605</strain>
    </source>
</reference>
<feature type="transmembrane region" description="Helical" evidence="7">
    <location>
        <begin position="211"/>
        <end position="231"/>
    </location>
</feature>
<comment type="subcellular location">
    <subcellularLocation>
        <location evidence="1">Cell membrane</location>
        <topology evidence="1">Multi-pass membrane protein</topology>
    </subcellularLocation>
</comment>
<dbReference type="STRING" id="421531.IX38_17215"/>
<name>A0A085ZAW2_9FLAO</name>
<dbReference type="Gene3D" id="1.20.1250.20">
    <property type="entry name" value="MFS general substrate transporter like domains"/>
    <property type="match status" value="2"/>
</dbReference>
<keyword evidence="4 7" id="KW-0812">Transmembrane</keyword>
<dbReference type="AlphaFoldDB" id="A0A085ZAW2"/>
<keyword evidence="3" id="KW-1003">Cell membrane</keyword>
<evidence type="ECO:0000313" key="9">
    <source>
        <dbReference type="Proteomes" id="UP000028703"/>
    </source>
</evidence>
<dbReference type="OrthoDB" id="9783013at2"/>
<accession>A0A085ZAW2</accession>
<dbReference type="SUPFAM" id="SSF103473">
    <property type="entry name" value="MFS general substrate transporter"/>
    <property type="match status" value="1"/>
</dbReference>
<dbReference type="eggNOG" id="COG2211">
    <property type="taxonomic scope" value="Bacteria"/>
</dbReference>
<evidence type="ECO:0000256" key="4">
    <source>
        <dbReference type="ARBA" id="ARBA00022692"/>
    </source>
</evidence>
<feature type="transmembrane region" description="Helical" evidence="7">
    <location>
        <begin position="71"/>
        <end position="89"/>
    </location>
</feature>
<dbReference type="PANTHER" id="PTHR23522">
    <property type="entry name" value="BLL5896 PROTEIN"/>
    <property type="match status" value="1"/>
</dbReference>
<feature type="transmembrane region" description="Helical" evidence="7">
    <location>
        <begin position="251"/>
        <end position="272"/>
    </location>
</feature>
<evidence type="ECO:0000256" key="1">
    <source>
        <dbReference type="ARBA" id="ARBA00004651"/>
    </source>
</evidence>
<evidence type="ECO:0000256" key="5">
    <source>
        <dbReference type="ARBA" id="ARBA00022989"/>
    </source>
</evidence>
<feature type="transmembrane region" description="Helical" evidence="7">
    <location>
        <begin position="42"/>
        <end position="62"/>
    </location>
</feature>
<feature type="transmembrane region" description="Helical" evidence="7">
    <location>
        <begin position="284"/>
        <end position="301"/>
    </location>
</feature>
<evidence type="ECO:0000313" key="8">
    <source>
        <dbReference type="EMBL" id="KFF01576.1"/>
    </source>
</evidence>
<feature type="transmembrane region" description="Helical" evidence="7">
    <location>
        <begin position="162"/>
        <end position="180"/>
    </location>
</feature>
<evidence type="ECO:0000256" key="2">
    <source>
        <dbReference type="ARBA" id="ARBA00022448"/>
    </source>
</evidence>